<feature type="compositionally biased region" description="Low complexity" evidence="3">
    <location>
        <begin position="824"/>
        <end position="850"/>
    </location>
</feature>
<feature type="compositionally biased region" description="Low complexity" evidence="3">
    <location>
        <begin position="928"/>
        <end position="942"/>
    </location>
</feature>
<evidence type="ECO:0000256" key="2">
    <source>
        <dbReference type="ARBA" id="ARBA00023242"/>
    </source>
</evidence>
<feature type="region of interest" description="Disordered" evidence="3">
    <location>
        <begin position="450"/>
        <end position="574"/>
    </location>
</feature>
<feature type="compositionally biased region" description="Low complexity" evidence="3">
    <location>
        <begin position="517"/>
        <end position="532"/>
    </location>
</feature>
<evidence type="ECO:0000256" key="1">
    <source>
        <dbReference type="ARBA" id="ARBA00004123"/>
    </source>
</evidence>
<feature type="compositionally biased region" description="Polar residues" evidence="3">
    <location>
        <begin position="970"/>
        <end position="989"/>
    </location>
</feature>
<dbReference type="PANTHER" id="PTHR45093">
    <property type="entry name" value="TRANSCRIPTION ACTIVATOR MSS11"/>
    <property type="match status" value="1"/>
</dbReference>
<feature type="region of interest" description="Disordered" evidence="3">
    <location>
        <begin position="635"/>
        <end position="666"/>
    </location>
</feature>
<dbReference type="PANTHER" id="PTHR45093:SF2">
    <property type="entry name" value="LISH DOMAIN-CONTAINING PROTEIN"/>
    <property type="match status" value="1"/>
</dbReference>
<feature type="region of interest" description="Disordered" evidence="3">
    <location>
        <begin position="265"/>
        <end position="288"/>
    </location>
</feature>
<dbReference type="EMBL" id="BSDZ01000089">
    <property type="protein sequence ID" value="GLI70074.1"/>
    <property type="molecule type" value="Genomic_DNA"/>
</dbReference>
<protein>
    <submittedName>
        <fullName evidence="4">Uncharacterized protein</fullName>
    </submittedName>
</protein>
<feature type="region of interest" description="Disordered" evidence="3">
    <location>
        <begin position="739"/>
        <end position="769"/>
    </location>
</feature>
<feature type="region of interest" description="Disordered" evidence="3">
    <location>
        <begin position="824"/>
        <end position="851"/>
    </location>
</feature>
<feature type="compositionally biased region" description="Low complexity" evidence="3">
    <location>
        <begin position="354"/>
        <end position="375"/>
    </location>
</feature>
<accession>A0ABQ5SK78</accession>
<gene>
    <name evidence="4" type="ORF">VaNZ11_014846</name>
</gene>
<sequence>MEEPYADEFGDDDELFEEILAEGAASDIPASSRDAGAEAGAGSAGAVQPEGNAEHAGTTNSNQADKGKGPQRGIPAAYYEELSIAGTFEERPKPSGRGGPVSSGRGGWSGRGGHGMTGPQPAAGGRGLGHVVGPRGPCIRPMLPAGPVPGAHRPPPGMRHLPNGMLVPLHMQMQMQARAMGTMGLMGPPVASAQLMMHGNSGGVLGRDGREVGPRCRGFGGSGGPGAVMMLQGLAAAAGRSSRTPVMPPPPPPPGAARLLGVRGRGGPPGPPIGLPGRSPGPLPGHGAGPRQVLLAATGSGAGGAIPAMELLRRQMLQAVATGGVSGPILANMAAAGLANPAIAYMVRAMQQQQQGQGQGQQQRQQQEQQPPQQQAGDGDLSKGDMPDLRSGLSAATAATAEATRLGAPGGSEDAEDQAGTERVPGPDGLDLDMPSIFPAELLNIGARAPRRSGEDEKGAGAADGGSSGAGIAFSSQDLGGHQHPLAPPPSLRHLKHSENLPPHLRASAFGDGPHLQQQQQHQQDSQQYRNQPNYRHPLPQQPINQKRSGGERGDAAGWESEAQQLQPPPHKRQMIINPPALRVNGQLQGSHLQSRRQRSFFQEQQQLLSIPSAFADAGQADSAEANVQFADDNQGSDLEHQGVQSPSQTQLQRQEPGPYATNLANGRSSSDIVAEAGPTSGWVGVQNEPWTWRRWSGEVELVGGRGEADDGDMAEAELVAEGSLRHTEELLADAALADPLNPGQTTTAVPGWGSRRPRAGQGPRSGAFWPEPLDIAVLEPARPEALIAGSGTTMGAVSPTSPPRPAARFGGASHKWVREGAGVAPSTATANAAPSAPAATAPASDAVQPAAPPPAVRAGCFTASGAGTAAATALQPPSAVNSEVLKKTEDAIALMKRVIALEEARLKQQQQLKRKKATGNIKTSKQSAGASASAGVTATSSPSITAAGSAPGISELSLLPGKRQRDDSTGGSSRPAKTTTARIDTRTGSGAGRAAPAHATPGAPSHSSTSLNGTAQGGTREELLGTYTFEDDGTGLYDETYEQHHQHTSHVGAAGAGVDAIVSGQVGASTRTAVAGPGSTAAAAVATAAPLDVRKSGGGTGVQPYTQLQLSEQQAAFDEADMGAYDDEDLLLSDDLPAELDGDEHDGEMRLGMTGSGTAGTGMQAGGAVAASAGAAVNATAAKRGRDSGIEGGVQQPPAVQRQRIS</sequence>
<comment type="subcellular location">
    <subcellularLocation>
        <location evidence="1">Nucleus</location>
    </subcellularLocation>
</comment>
<keyword evidence="5" id="KW-1185">Reference proteome</keyword>
<feature type="compositionally biased region" description="Low complexity" evidence="3">
    <location>
        <begin position="30"/>
        <end position="46"/>
    </location>
</feature>
<evidence type="ECO:0000256" key="3">
    <source>
        <dbReference type="SAM" id="MobiDB-lite"/>
    </source>
</evidence>
<feature type="region of interest" description="Disordered" evidence="3">
    <location>
        <begin position="87"/>
        <end position="129"/>
    </location>
</feature>
<comment type="caution">
    <text evidence="4">The sequence shown here is derived from an EMBL/GenBank/DDBJ whole genome shotgun (WGS) entry which is preliminary data.</text>
</comment>
<feature type="region of interest" description="Disordered" evidence="3">
    <location>
        <begin position="403"/>
        <end position="435"/>
    </location>
</feature>
<dbReference type="Proteomes" id="UP001165090">
    <property type="component" value="Unassembled WGS sequence"/>
</dbReference>
<feature type="region of interest" description="Disordered" evidence="3">
    <location>
        <begin position="354"/>
        <end position="390"/>
    </location>
</feature>
<feature type="region of interest" description="Disordered" evidence="3">
    <location>
        <begin position="1178"/>
        <end position="1207"/>
    </location>
</feature>
<feature type="compositionally biased region" description="Polar residues" evidence="3">
    <location>
        <begin position="1006"/>
        <end position="1015"/>
    </location>
</feature>
<feature type="compositionally biased region" description="Gly residues" evidence="3">
    <location>
        <begin position="96"/>
        <end position="116"/>
    </location>
</feature>
<keyword evidence="2" id="KW-0539">Nucleus</keyword>
<evidence type="ECO:0000313" key="4">
    <source>
        <dbReference type="EMBL" id="GLI70074.1"/>
    </source>
</evidence>
<feature type="compositionally biased region" description="Pro residues" evidence="3">
    <location>
        <begin position="268"/>
        <end position="283"/>
    </location>
</feature>
<organism evidence="4 5">
    <name type="scientific">Volvox africanus</name>
    <dbReference type="NCBI Taxonomy" id="51714"/>
    <lineage>
        <taxon>Eukaryota</taxon>
        <taxon>Viridiplantae</taxon>
        <taxon>Chlorophyta</taxon>
        <taxon>core chlorophytes</taxon>
        <taxon>Chlorophyceae</taxon>
        <taxon>CS clade</taxon>
        <taxon>Chlamydomonadales</taxon>
        <taxon>Volvocaceae</taxon>
        <taxon>Volvox</taxon>
    </lineage>
</organism>
<name>A0ABQ5SK78_9CHLO</name>
<feature type="region of interest" description="Disordered" evidence="3">
    <location>
        <begin position="21"/>
        <end position="73"/>
    </location>
</feature>
<reference evidence="4 5" key="1">
    <citation type="journal article" date="2023" name="IScience">
        <title>Expanded male sex-determining region conserved during the evolution of homothallism in the green alga Volvox.</title>
        <authorList>
            <person name="Yamamoto K."/>
            <person name="Matsuzaki R."/>
            <person name="Mahakham W."/>
            <person name="Heman W."/>
            <person name="Sekimoto H."/>
            <person name="Kawachi M."/>
            <person name="Minakuchi Y."/>
            <person name="Toyoda A."/>
            <person name="Nozaki H."/>
        </authorList>
    </citation>
    <scope>NUCLEOTIDE SEQUENCE [LARGE SCALE GENOMIC DNA]</scope>
    <source>
        <strain evidence="4 5">NIES-4468</strain>
    </source>
</reference>
<feature type="region of interest" description="Disordered" evidence="3">
    <location>
        <begin position="913"/>
        <end position="1018"/>
    </location>
</feature>
<proteinExistence type="predicted"/>
<evidence type="ECO:0000313" key="5">
    <source>
        <dbReference type="Proteomes" id="UP001165090"/>
    </source>
</evidence>
<feature type="compositionally biased region" description="Polar residues" evidence="3">
    <location>
        <begin position="635"/>
        <end position="654"/>
    </location>
</feature>